<dbReference type="EMBL" id="MQUB01000001">
    <property type="protein sequence ID" value="PQB04140.1"/>
    <property type="molecule type" value="Genomic_DNA"/>
</dbReference>
<feature type="transmembrane region" description="Helical" evidence="1">
    <location>
        <begin position="101"/>
        <end position="125"/>
    </location>
</feature>
<accession>A0A2S7KNG1</accession>
<dbReference type="Proteomes" id="UP000239800">
    <property type="component" value="Unassembled WGS sequence"/>
</dbReference>
<keyword evidence="1" id="KW-1133">Transmembrane helix</keyword>
<feature type="transmembrane region" description="Helical" evidence="1">
    <location>
        <begin position="137"/>
        <end position="154"/>
    </location>
</feature>
<name>A0A2S7KNG1_9FLAO</name>
<feature type="transmembrane region" description="Helical" evidence="1">
    <location>
        <begin position="160"/>
        <end position="177"/>
    </location>
</feature>
<dbReference type="GO" id="GO:0080120">
    <property type="term" value="P:CAAX-box protein maturation"/>
    <property type="evidence" value="ECO:0007669"/>
    <property type="project" value="UniProtKB-ARBA"/>
</dbReference>
<dbReference type="Pfam" id="PF02517">
    <property type="entry name" value="Rce1-like"/>
    <property type="match status" value="1"/>
</dbReference>
<feature type="transmembrane region" description="Helical" evidence="1">
    <location>
        <begin position="5"/>
        <end position="22"/>
    </location>
</feature>
<protein>
    <submittedName>
        <fullName evidence="3">Abortive infection protein</fullName>
    </submittedName>
</protein>
<comment type="caution">
    <text evidence="3">The sequence shown here is derived from an EMBL/GenBank/DDBJ whole genome shotgun (WGS) entry which is preliminary data.</text>
</comment>
<gene>
    <name evidence="3" type="ORF">BST85_03910</name>
</gene>
<feature type="domain" description="CAAX prenyl protease 2/Lysostaphin resistance protein A-like" evidence="2">
    <location>
        <begin position="104"/>
        <end position="190"/>
    </location>
</feature>
<evidence type="ECO:0000256" key="1">
    <source>
        <dbReference type="SAM" id="Phobius"/>
    </source>
</evidence>
<feature type="transmembrane region" description="Helical" evidence="1">
    <location>
        <begin position="68"/>
        <end position="85"/>
    </location>
</feature>
<dbReference type="InterPro" id="IPR003675">
    <property type="entry name" value="Rce1/LyrA-like_dom"/>
</dbReference>
<feature type="transmembrane region" description="Helical" evidence="1">
    <location>
        <begin position="28"/>
        <end position="47"/>
    </location>
</feature>
<reference evidence="3 4" key="1">
    <citation type="submission" date="2016-11" db="EMBL/GenBank/DDBJ databases">
        <title>Trade-off between light-utilization and light-protection in marine flavobacteria.</title>
        <authorList>
            <person name="Kumagai Y."/>
        </authorList>
    </citation>
    <scope>NUCLEOTIDE SEQUENCE [LARGE SCALE GENOMIC DNA]</scope>
    <source>
        <strain evidence="3 4">NBRC 107741</strain>
    </source>
</reference>
<evidence type="ECO:0000313" key="4">
    <source>
        <dbReference type="Proteomes" id="UP000239800"/>
    </source>
</evidence>
<dbReference type="GO" id="GO:0004175">
    <property type="term" value="F:endopeptidase activity"/>
    <property type="evidence" value="ECO:0007669"/>
    <property type="project" value="UniProtKB-ARBA"/>
</dbReference>
<dbReference type="AlphaFoldDB" id="A0A2S7KNG1"/>
<sequence>MNRSNFLKIELLLCFVVLPLSYLLDYSIWVKMALGLIGLCYILFLLFKVIRIRFKPQSLQWKPFIRQTAVKFLVIAVVTTVYVYLTDATNLFYVPLNRPELFGIILMIYTFLSVWPQEVIYRTFFFERYQSLFSDQRVFVLINALLFSLAHIFFRNTLVVILTFIGGLLFAVTYLRFRSTLLVSLEHAIYGNWLFTVGMGEMLAFPGMEAG</sequence>
<keyword evidence="1" id="KW-0472">Membrane</keyword>
<organism evidence="3 4">
    <name type="scientific">Aureitalea marina</name>
    <dbReference type="NCBI Taxonomy" id="930804"/>
    <lineage>
        <taxon>Bacteria</taxon>
        <taxon>Pseudomonadati</taxon>
        <taxon>Bacteroidota</taxon>
        <taxon>Flavobacteriia</taxon>
        <taxon>Flavobacteriales</taxon>
        <taxon>Flavobacteriaceae</taxon>
        <taxon>Aureitalea</taxon>
    </lineage>
</organism>
<evidence type="ECO:0000259" key="2">
    <source>
        <dbReference type="Pfam" id="PF02517"/>
    </source>
</evidence>
<proteinExistence type="predicted"/>
<evidence type="ECO:0000313" key="3">
    <source>
        <dbReference type="EMBL" id="PQB04140.1"/>
    </source>
</evidence>
<keyword evidence="4" id="KW-1185">Reference proteome</keyword>
<keyword evidence="1" id="KW-0812">Transmembrane</keyword>
<feature type="transmembrane region" description="Helical" evidence="1">
    <location>
        <begin position="189"/>
        <end position="208"/>
    </location>
</feature>